<gene>
    <name evidence="2" type="ORF">V8G54_027588</name>
</gene>
<protein>
    <submittedName>
        <fullName evidence="2">Uncharacterized protein</fullName>
    </submittedName>
</protein>
<accession>A0AAQ3RR56</accession>
<dbReference type="Proteomes" id="UP001374535">
    <property type="component" value="Chromosome 8"/>
</dbReference>
<organism evidence="2 3">
    <name type="scientific">Vigna mungo</name>
    <name type="common">Black gram</name>
    <name type="synonym">Phaseolus mungo</name>
    <dbReference type="NCBI Taxonomy" id="3915"/>
    <lineage>
        <taxon>Eukaryota</taxon>
        <taxon>Viridiplantae</taxon>
        <taxon>Streptophyta</taxon>
        <taxon>Embryophyta</taxon>
        <taxon>Tracheophyta</taxon>
        <taxon>Spermatophyta</taxon>
        <taxon>Magnoliopsida</taxon>
        <taxon>eudicotyledons</taxon>
        <taxon>Gunneridae</taxon>
        <taxon>Pentapetalae</taxon>
        <taxon>rosids</taxon>
        <taxon>fabids</taxon>
        <taxon>Fabales</taxon>
        <taxon>Fabaceae</taxon>
        <taxon>Papilionoideae</taxon>
        <taxon>50 kb inversion clade</taxon>
        <taxon>NPAAA clade</taxon>
        <taxon>indigoferoid/millettioid clade</taxon>
        <taxon>Phaseoleae</taxon>
        <taxon>Vigna</taxon>
    </lineage>
</organism>
<keyword evidence="3" id="KW-1185">Reference proteome</keyword>
<dbReference type="EMBL" id="CP144693">
    <property type="protein sequence ID" value="WVZ01519.1"/>
    <property type="molecule type" value="Genomic_DNA"/>
</dbReference>
<evidence type="ECO:0000313" key="2">
    <source>
        <dbReference type="EMBL" id="WVZ01519.1"/>
    </source>
</evidence>
<name>A0AAQ3RR56_VIGMU</name>
<reference evidence="2 3" key="1">
    <citation type="journal article" date="2023" name="Life. Sci Alliance">
        <title>Evolutionary insights into 3D genome organization and epigenetic landscape of Vigna mungo.</title>
        <authorList>
            <person name="Junaid A."/>
            <person name="Singh B."/>
            <person name="Bhatia S."/>
        </authorList>
    </citation>
    <scope>NUCLEOTIDE SEQUENCE [LARGE SCALE GENOMIC DNA]</scope>
    <source>
        <strain evidence="2">Urdbean</strain>
    </source>
</reference>
<evidence type="ECO:0000313" key="3">
    <source>
        <dbReference type="Proteomes" id="UP001374535"/>
    </source>
</evidence>
<sequence>MDFGPEIRFGGKRISNGVETGKVFQMRVGLWVGTIRARPDPLPSLGEAMVEEDWYVFELGDVDVILGIAWLAKLGEVVINWRDMSMAYVSEGKVRVQGDPALSRQLVNPQALLKLVDAESWVLVWDLGQLKQGETVIGRAHHLVFRERENLPPLCEKVELWSVLQTHYLGFWERENLPPLCDIKHHYRKKFETWKLGLSERKKIMAKRDLETGSGKTKNNRTEENYTGHESSNI</sequence>
<evidence type="ECO:0000256" key="1">
    <source>
        <dbReference type="SAM" id="MobiDB-lite"/>
    </source>
</evidence>
<dbReference type="AlphaFoldDB" id="A0AAQ3RR56"/>
<feature type="region of interest" description="Disordered" evidence="1">
    <location>
        <begin position="207"/>
        <end position="234"/>
    </location>
</feature>
<proteinExistence type="predicted"/>